<dbReference type="InterPro" id="IPR036097">
    <property type="entry name" value="HisK_dim/P_sf"/>
</dbReference>
<dbReference type="InterPro" id="IPR005467">
    <property type="entry name" value="His_kinase_dom"/>
</dbReference>
<dbReference type="SMART" id="SM00304">
    <property type="entry name" value="HAMP"/>
    <property type="match status" value="1"/>
</dbReference>
<dbReference type="Gene3D" id="1.10.287.130">
    <property type="match status" value="1"/>
</dbReference>
<feature type="domain" description="HAMP" evidence="13">
    <location>
        <begin position="173"/>
        <end position="226"/>
    </location>
</feature>
<evidence type="ECO:0000256" key="4">
    <source>
        <dbReference type="ARBA" id="ARBA00022553"/>
    </source>
</evidence>
<dbReference type="GO" id="GO:0005886">
    <property type="term" value="C:plasma membrane"/>
    <property type="evidence" value="ECO:0007669"/>
    <property type="project" value="UniProtKB-SubCell"/>
</dbReference>
<feature type="transmembrane region" description="Helical" evidence="11">
    <location>
        <begin position="153"/>
        <end position="176"/>
    </location>
</feature>
<dbReference type="InterPro" id="IPR004358">
    <property type="entry name" value="Sig_transdc_His_kin-like_C"/>
</dbReference>
<dbReference type="Gene3D" id="6.10.340.10">
    <property type="match status" value="1"/>
</dbReference>
<keyword evidence="10 11" id="KW-0472">Membrane</keyword>
<dbReference type="AlphaFoldDB" id="A0A4Y8KSD0"/>
<evidence type="ECO:0000256" key="1">
    <source>
        <dbReference type="ARBA" id="ARBA00000085"/>
    </source>
</evidence>
<evidence type="ECO:0000259" key="12">
    <source>
        <dbReference type="PROSITE" id="PS50109"/>
    </source>
</evidence>
<evidence type="ECO:0000313" key="15">
    <source>
        <dbReference type="Proteomes" id="UP000298218"/>
    </source>
</evidence>
<organism evidence="14 15">
    <name type="scientific">Cryobacterium psychrophilum</name>
    <dbReference type="NCBI Taxonomy" id="41988"/>
    <lineage>
        <taxon>Bacteria</taxon>
        <taxon>Bacillati</taxon>
        <taxon>Actinomycetota</taxon>
        <taxon>Actinomycetes</taxon>
        <taxon>Micrococcales</taxon>
        <taxon>Microbacteriaceae</taxon>
        <taxon>Cryobacterium</taxon>
    </lineage>
</organism>
<keyword evidence="8 11" id="KW-1133">Transmembrane helix</keyword>
<evidence type="ECO:0000256" key="6">
    <source>
        <dbReference type="ARBA" id="ARBA00022692"/>
    </source>
</evidence>
<dbReference type="PANTHER" id="PTHR45436">
    <property type="entry name" value="SENSOR HISTIDINE KINASE YKOH"/>
    <property type="match status" value="1"/>
</dbReference>
<dbReference type="Gene3D" id="3.30.565.10">
    <property type="entry name" value="Histidine kinase-like ATPase, C-terminal domain"/>
    <property type="match status" value="1"/>
</dbReference>
<dbReference type="PROSITE" id="PS50885">
    <property type="entry name" value="HAMP"/>
    <property type="match status" value="1"/>
</dbReference>
<dbReference type="CDD" id="cd06225">
    <property type="entry name" value="HAMP"/>
    <property type="match status" value="1"/>
</dbReference>
<evidence type="ECO:0000256" key="7">
    <source>
        <dbReference type="ARBA" id="ARBA00022777"/>
    </source>
</evidence>
<keyword evidence="15" id="KW-1185">Reference proteome</keyword>
<keyword evidence="7" id="KW-0418">Kinase</keyword>
<dbReference type="SUPFAM" id="SSF158472">
    <property type="entry name" value="HAMP domain-like"/>
    <property type="match status" value="1"/>
</dbReference>
<evidence type="ECO:0000256" key="8">
    <source>
        <dbReference type="ARBA" id="ARBA00022989"/>
    </source>
</evidence>
<dbReference type="SMART" id="SM00387">
    <property type="entry name" value="HATPase_c"/>
    <property type="match status" value="1"/>
</dbReference>
<evidence type="ECO:0000313" key="14">
    <source>
        <dbReference type="EMBL" id="TFD80181.1"/>
    </source>
</evidence>
<accession>A0A4Y8KSD0</accession>
<evidence type="ECO:0000256" key="11">
    <source>
        <dbReference type="SAM" id="Phobius"/>
    </source>
</evidence>
<name>A0A4Y8KSD0_9MICO</name>
<dbReference type="Pfam" id="PF02518">
    <property type="entry name" value="HATPase_c"/>
    <property type="match status" value="1"/>
</dbReference>
<dbReference type="SUPFAM" id="SSF47384">
    <property type="entry name" value="Homodimeric domain of signal transducing histidine kinase"/>
    <property type="match status" value="1"/>
</dbReference>
<proteinExistence type="predicted"/>
<dbReference type="SMART" id="SM00388">
    <property type="entry name" value="HisKA"/>
    <property type="match status" value="1"/>
</dbReference>
<evidence type="ECO:0000256" key="9">
    <source>
        <dbReference type="ARBA" id="ARBA00023012"/>
    </source>
</evidence>
<dbReference type="CDD" id="cd00075">
    <property type="entry name" value="HATPase"/>
    <property type="match status" value="1"/>
</dbReference>
<dbReference type="PANTHER" id="PTHR45436:SF5">
    <property type="entry name" value="SENSOR HISTIDINE KINASE TRCS"/>
    <property type="match status" value="1"/>
</dbReference>
<evidence type="ECO:0000256" key="3">
    <source>
        <dbReference type="ARBA" id="ARBA00012438"/>
    </source>
</evidence>
<feature type="domain" description="Histidine kinase" evidence="12">
    <location>
        <begin position="234"/>
        <end position="451"/>
    </location>
</feature>
<dbReference type="InterPro" id="IPR036890">
    <property type="entry name" value="HATPase_C_sf"/>
</dbReference>
<keyword evidence="9" id="KW-0902">Two-component regulatory system</keyword>
<keyword evidence="4" id="KW-0597">Phosphoprotein</keyword>
<dbReference type="GO" id="GO:0000155">
    <property type="term" value="F:phosphorelay sensor kinase activity"/>
    <property type="evidence" value="ECO:0007669"/>
    <property type="project" value="InterPro"/>
</dbReference>
<dbReference type="InterPro" id="IPR003661">
    <property type="entry name" value="HisK_dim/P_dom"/>
</dbReference>
<keyword evidence="6 11" id="KW-0812">Transmembrane</keyword>
<dbReference type="PRINTS" id="PR00344">
    <property type="entry name" value="BCTRLSENSOR"/>
</dbReference>
<sequence>MMVLHRLSIRTRITMGTLLLAALFFGGAAFVVHSQVRAVLVNASTQLLKSAASPYVSAIAREAGEMDSPGGGQLITVVDPSGAVALSKFPRSLEEQIGSIPTDESDPQTITAGTANYLVLVTNVPAPAGTWHVYSAVNQAASRLVLAGITEQLGIALVLLTLVFGAASWLLTGAALRPVAQLRRSADSLIDSNSSETLPVGPANDEVQQLARTLNTLIVSLRAAAERERQLVSDASHELRTPVAILQAQLELIRTGDQSTLSSDLAAAERAVHRLGGLVSSLLALSRIEAGSETGLATVRELADELVAAVDRARSTARSTDITIDFELPSTADGARQVPISADEFGRIVDNLLGNAIHAMGDAGLVTASLTATTTGTVLTVLDSGPGIDEAFLPRALDRFSQAKPSRDGAAGTGLGLAIVAAAARAAHGTVTLSNVAGSGVSVVVSLPDAVGATETHGPGRS</sequence>
<protein>
    <recommendedName>
        <fullName evidence="3">histidine kinase</fullName>
        <ecNumber evidence="3">2.7.13.3</ecNumber>
    </recommendedName>
</protein>
<reference evidence="14 15" key="1">
    <citation type="submission" date="2019-03" db="EMBL/GenBank/DDBJ databases">
        <title>Genomics of glacier-inhabiting Cryobacterium strains.</title>
        <authorList>
            <person name="Liu Q."/>
            <person name="Xin Y.-H."/>
        </authorList>
    </citation>
    <scope>NUCLEOTIDE SEQUENCE [LARGE SCALE GENOMIC DNA]</scope>
    <source>
        <strain evidence="14 15">CGMCC 1.4292</strain>
    </source>
</reference>
<dbReference type="EC" id="2.7.13.3" evidence="3"/>
<evidence type="ECO:0000256" key="10">
    <source>
        <dbReference type="ARBA" id="ARBA00023136"/>
    </source>
</evidence>
<comment type="subcellular location">
    <subcellularLocation>
        <location evidence="2">Cell membrane</location>
    </subcellularLocation>
</comment>
<dbReference type="Pfam" id="PF00672">
    <property type="entry name" value="HAMP"/>
    <property type="match status" value="1"/>
</dbReference>
<gene>
    <name evidence="14" type="ORF">E3T53_05880</name>
</gene>
<comment type="catalytic activity">
    <reaction evidence="1">
        <text>ATP + protein L-histidine = ADP + protein N-phospho-L-histidine.</text>
        <dbReference type="EC" id="2.7.13.3"/>
    </reaction>
</comment>
<evidence type="ECO:0000259" key="13">
    <source>
        <dbReference type="PROSITE" id="PS50885"/>
    </source>
</evidence>
<dbReference type="PROSITE" id="PS50109">
    <property type="entry name" value="HIS_KIN"/>
    <property type="match status" value="1"/>
</dbReference>
<comment type="caution">
    <text evidence="14">The sequence shown here is derived from an EMBL/GenBank/DDBJ whole genome shotgun (WGS) entry which is preliminary data.</text>
</comment>
<dbReference type="InterPro" id="IPR003660">
    <property type="entry name" value="HAMP_dom"/>
</dbReference>
<dbReference type="Proteomes" id="UP000298218">
    <property type="component" value="Unassembled WGS sequence"/>
</dbReference>
<evidence type="ECO:0000256" key="2">
    <source>
        <dbReference type="ARBA" id="ARBA00004236"/>
    </source>
</evidence>
<dbReference type="InterPro" id="IPR003594">
    <property type="entry name" value="HATPase_dom"/>
</dbReference>
<evidence type="ECO:0000256" key="5">
    <source>
        <dbReference type="ARBA" id="ARBA00022679"/>
    </source>
</evidence>
<dbReference type="SUPFAM" id="SSF55874">
    <property type="entry name" value="ATPase domain of HSP90 chaperone/DNA topoisomerase II/histidine kinase"/>
    <property type="match status" value="1"/>
</dbReference>
<dbReference type="EMBL" id="SOHQ01000018">
    <property type="protein sequence ID" value="TFD80181.1"/>
    <property type="molecule type" value="Genomic_DNA"/>
</dbReference>
<dbReference type="CDD" id="cd00082">
    <property type="entry name" value="HisKA"/>
    <property type="match status" value="1"/>
</dbReference>
<dbReference type="InterPro" id="IPR050428">
    <property type="entry name" value="TCS_sensor_his_kinase"/>
</dbReference>
<dbReference type="Pfam" id="PF00512">
    <property type="entry name" value="HisKA"/>
    <property type="match status" value="1"/>
</dbReference>
<keyword evidence="5" id="KW-0808">Transferase</keyword>